<dbReference type="EMBL" id="UINC01207414">
    <property type="protein sequence ID" value="SVE29483.1"/>
    <property type="molecule type" value="Genomic_DNA"/>
</dbReference>
<evidence type="ECO:0000313" key="3">
    <source>
        <dbReference type="EMBL" id="SVE29483.1"/>
    </source>
</evidence>
<protein>
    <recommendedName>
        <fullName evidence="2">Tail sheath protein C-terminal domain-containing protein</fullName>
    </recommendedName>
</protein>
<proteinExistence type="inferred from homology"/>
<dbReference type="InterPro" id="IPR020287">
    <property type="entry name" value="Tail_sheath_C"/>
</dbReference>
<feature type="domain" description="Tail sheath protein C-terminal" evidence="2">
    <location>
        <begin position="2"/>
        <end position="53"/>
    </location>
</feature>
<dbReference type="Pfam" id="PF17482">
    <property type="entry name" value="Phage_sheath_1C"/>
    <property type="match status" value="1"/>
</dbReference>
<accession>A0A383CBN5</accession>
<gene>
    <name evidence="3" type="ORF">METZ01_LOCUS482337</name>
</gene>
<name>A0A383CBN5_9ZZZZ</name>
<comment type="similarity">
    <text evidence="1">Belongs to the myoviridae tail sheath protein family.</text>
</comment>
<feature type="non-terminal residue" evidence="3">
    <location>
        <position position="1"/>
    </location>
</feature>
<evidence type="ECO:0000256" key="1">
    <source>
        <dbReference type="ARBA" id="ARBA00008005"/>
    </source>
</evidence>
<reference evidence="3" key="1">
    <citation type="submission" date="2018-05" db="EMBL/GenBank/DDBJ databases">
        <authorList>
            <person name="Lanie J.A."/>
            <person name="Ng W.-L."/>
            <person name="Kazmierczak K.M."/>
            <person name="Andrzejewski T.M."/>
            <person name="Davidsen T.M."/>
            <person name="Wayne K.J."/>
            <person name="Tettelin H."/>
            <person name="Glass J.I."/>
            <person name="Rusch D."/>
            <person name="Podicherti R."/>
            <person name="Tsui H.-C.T."/>
            <person name="Winkler M.E."/>
        </authorList>
    </citation>
    <scope>NUCLEOTIDE SEQUENCE</scope>
</reference>
<evidence type="ECO:0000259" key="2">
    <source>
        <dbReference type="Pfam" id="PF17482"/>
    </source>
</evidence>
<sequence>PFLREIQGRRGITDFKVVCDGSNNTGTVIDNNNFVGDVYVKPSRSINYIQLNFIAARTDVNFTEIGG</sequence>
<organism evidence="3">
    <name type="scientific">marine metagenome</name>
    <dbReference type="NCBI Taxonomy" id="408172"/>
    <lineage>
        <taxon>unclassified sequences</taxon>
        <taxon>metagenomes</taxon>
        <taxon>ecological metagenomes</taxon>
    </lineage>
</organism>
<dbReference type="AlphaFoldDB" id="A0A383CBN5"/>